<feature type="transmembrane region" description="Helical" evidence="6">
    <location>
        <begin position="194"/>
        <end position="213"/>
    </location>
</feature>
<comment type="subcellular location">
    <subcellularLocation>
        <location evidence="1">Membrane</location>
        <topology evidence="1">Multi-pass membrane protein</topology>
    </subcellularLocation>
</comment>
<keyword evidence="3 6" id="KW-0812">Transmembrane</keyword>
<organism evidence="7">
    <name type="scientific">Rhizophora mucronata</name>
    <name type="common">Asiatic mangrove</name>
    <dbReference type="NCBI Taxonomy" id="61149"/>
    <lineage>
        <taxon>Eukaryota</taxon>
        <taxon>Viridiplantae</taxon>
        <taxon>Streptophyta</taxon>
        <taxon>Embryophyta</taxon>
        <taxon>Tracheophyta</taxon>
        <taxon>Spermatophyta</taxon>
        <taxon>Magnoliopsida</taxon>
        <taxon>eudicotyledons</taxon>
        <taxon>Gunneridae</taxon>
        <taxon>Pentapetalae</taxon>
        <taxon>rosids</taxon>
        <taxon>fabids</taxon>
        <taxon>Malpighiales</taxon>
        <taxon>Rhizophoraceae</taxon>
        <taxon>Rhizophora</taxon>
    </lineage>
</organism>
<evidence type="ECO:0000256" key="4">
    <source>
        <dbReference type="ARBA" id="ARBA00022989"/>
    </source>
</evidence>
<dbReference type="Pfam" id="PF05562">
    <property type="entry name" value="WCOR413"/>
    <property type="match status" value="1"/>
</dbReference>
<dbReference type="AlphaFoldDB" id="A0A2P2K528"/>
<dbReference type="EMBL" id="GGEC01020373">
    <property type="protein sequence ID" value="MBX00857.1"/>
    <property type="molecule type" value="Transcribed_RNA"/>
</dbReference>
<dbReference type="InterPro" id="IPR008892">
    <property type="entry name" value="COR413"/>
</dbReference>
<evidence type="ECO:0000256" key="2">
    <source>
        <dbReference type="ARBA" id="ARBA00005852"/>
    </source>
</evidence>
<accession>A0A2P2K528</accession>
<comment type="similarity">
    <text evidence="2">Belongs to the Cold-regulated 413 protein family.</text>
</comment>
<feature type="transmembrane region" description="Helical" evidence="6">
    <location>
        <begin position="151"/>
        <end position="182"/>
    </location>
</feature>
<evidence type="ECO:0000256" key="3">
    <source>
        <dbReference type="ARBA" id="ARBA00022692"/>
    </source>
</evidence>
<keyword evidence="5 6" id="KW-0472">Membrane</keyword>
<protein>
    <submittedName>
        <fullName evidence="7">Uncharacterized protein</fullName>
    </submittedName>
</protein>
<keyword evidence="4 6" id="KW-1133">Transmembrane helix</keyword>
<name>A0A2P2K528_RHIMU</name>
<dbReference type="PANTHER" id="PTHR33596">
    <property type="entry name" value="COLD-REGULATED 413 PLASMA MEMBRANE PROTEIN 2"/>
    <property type="match status" value="1"/>
</dbReference>
<proteinExistence type="inferred from homology"/>
<evidence type="ECO:0000256" key="1">
    <source>
        <dbReference type="ARBA" id="ARBA00004141"/>
    </source>
</evidence>
<dbReference type="PANTHER" id="PTHR33596:SF17">
    <property type="entry name" value="COLD-REGULATED 413 INNER MEMBRANE PROTEIN 1, CHLOROPLASTIC-RELATED"/>
    <property type="match status" value="1"/>
</dbReference>
<evidence type="ECO:0000256" key="6">
    <source>
        <dbReference type="SAM" id="Phobius"/>
    </source>
</evidence>
<feature type="transmembrane region" description="Helical" evidence="6">
    <location>
        <begin position="127"/>
        <end position="145"/>
    </location>
</feature>
<feature type="transmembrane region" description="Helical" evidence="6">
    <location>
        <begin position="225"/>
        <end position="244"/>
    </location>
</feature>
<reference evidence="7" key="1">
    <citation type="submission" date="2018-02" db="EMBL/GenBank/DDBJ databases">
        <title>Rhizophora mucronata_Transcriptome.</title>
        <authorList>
            <person name="Meera S.P."/>
            <person name="Sreeshan A."/>
            <person name="Augustine A."/>
        </authorList>
    </citation>
    <scope>NUCLEOTIDE SEQUENCE</scope>
    <source>
        <tissue evidence="7">Leaf</tissue>
    </source>
</reference>
<evidence type="ECO:0000256" key="5">
    <source>
        <dbReference type="ARBA" id="ARBA00023136"/>
    </source>
</evidence>
<evidence type="ECO:0000313" key="7">
    <source>
        <dbReference type="EMBL" id="MBX00857.1"/>
    </source>
</evidence>
<dbReference type="GO" id="GO:0016020">
    <property type="term" value="C:membrane"/>
    <property type="evidence" value="ECO:0007669"/>
    <property type="project" value="UniProtKB-SubCell"/>
</dbReference>
<sequence>MTSRWCLSAPVQPFSIYSQKKNTMPLLSLPTLSYSYRRLQQQQQLLCCTTAPSASSSLGFFVNPRRFSSEKNGIGDVMISTKKKKKKGRGSGAVCYAAPLTSSNLQWISTVSSVVLMFARGTAINKSFLVPLFALKAAPGVIFWIKSEYGVWTAFVALLVRLFFFIPGELELPFMALLFVIVAPHQVLRIRGTYEGAIISLAISAYLAFYHFSRTGNFRKAFEQGPIVATLAIVCITVVSFLQFL</sequence>